<dbReference type="GO" id="GO:0046872">
    <property type="term" value="F:metal ion binding"/>
    <property type="evidence" value="ECO:0007669"/>
    <property type="project" value="UniProtKB-KW"/>
</dbReference>
<feature type="compositionally biased region" description="Pro residues" evidence="12">
    <location>
        <begin position="70"/>
        <end position="91"/>
    </location>
</feature>
<evidence type="ECO:0000259" key="13">
    <source>
        <dbReference type="SMART" id="SM00986"/>
    </source>
</evidence>
<name>A0A2U1ALM0_9BACT</name>
<dbReference type="PANTHER" id="PTHR33693">
    <property type="entry name" value="TYPE-5 URACIL-DNA GLYCOSYLASE"/>
    <property type="match status" value="1"/>
</dbReference>
<evidence type="ECO:0000256" key="6">
    <source>
        <dbReference type="ARBA" id="ARBA00022723"/>
    </source>
</evidence>
<dbReference type="Gene3D" id="3.40.470.10">
    <property type="entry name" value="Uracil-DNA glycosylase-like domain"/>
    <property type="match status" value="1"/>
</dbReference>
<keyword evidence="9" id="KW-0408">Iron</keyword>
<comment type="catalytic activity">
    <reaction evidence="1">
        <text>Hydrolyzes single-stranded DNA or mismatched double-stranded DNA and polynucleotides, releasing free uracil.</text>
        <dbReference type="EC" id="3.2.2.27"/>
    </reaction>
</comment>
<dbReference type="RefSeq" id="WP_207776163.1">
    <property type="nucleotide sequence ID" value="NZ_CABMMC010000024.1"/>
</dbReference>
<evidence type="ECO:0000256" key="8">
    <source>
        <dbReference type="ARBA" id="ARBA00022801"/>
    </source>
</evidence>
<dbReference type="SUPFAM" id="SSF52141">
    <property type="entry name" value="Uracil-DNA glycosylase-like"/>
    <property type="match status" value="1"/>
</dbReference>
<dbReference type="InterPro" id="IPR036895">
    <property type="entry name" value="Uracil-DNA_glycosylase-like_sf"/>
</dbReference>
<dbReference type="Pfam" id="PF03167">
    <property type="entry name" value="UDG"/>
    <property type="match status" value="1"/>
</dbReference>
<evidence type="ECO:0000256" key="1">
    <source>
        <dbReference type="ARBA" id="ARBA00001400"/>
    </source>
</evidence>
<evidence type="ECO:0000256" key="7">
    <source>
        <dbReference type="ARBA" id="ARBA00022763"/>
    </source>
</evidence>
<dbReference type="GeneID" id="78296610"/>
<dbReference type="InterPro" id="IPR005122">
    <property type="entry name" value="Uracil-DNA_glycosylase-like"/>
</dbReference>
<feature type="compositionally biased region" description="Pro residues" evidence="12">
    <location>
        <begin position="48"/>
        <end position="61"/>
    </location>
</feature>
<comment type="caution">
    <text evidence="14">The sequence shown here is derived from an EMBL/GenBank/DDBJ whole genome shotgun (WGS) entry which is preliminary data.</text>
</comment>
<evidence type="ECO:0000256" key="2">
    <source>
        <dbReference type="ARBA" id="ARBA00006521"/>
    </source>
</evidence>
<keyword evidence="5" id="KW-0004">4Fe-4S</keyword>
<dbReference type="SMART" id="SM00987">
    <property type="entry name" value="UreE_C"/>
    <property type="match status" value="1"/>
</dbReference>
<dbReference type="GO" id="GO:0051539">
    <property type="term" value="F:4 iron, 4 sulfur cluster binding"/>
    <property type="evidence" value="ECO:0007669"/>
    <property type="project" value="UniProtKB-KW"/>
</dbReference>
<evidence type="ECO:0000256" key="5">
    <source>
        <dbReference type="ARBA" id="ARBA00022485"/>
    </source>
</evidence>
<keyword evidence="7" id="KW-0227">DNA damage</keyword>
<evidence type="ECO:0000256" key="3">
    <source>
        <dbReference type="ARBA" id="ARBA00012030"/>
    </source>
</evidence>
<dbReference type="EC" id="3.2.2.27" evidence="3"/>
<feature type="region of interest" description="Disordered" evidence="12">
    <location>
        <begin position="38"/>
        <end position="104"/>
    </location>
</feature>
<feature type="domain" description="Uracil-DNA glycosylase-like" evidence="13">
    <location>
        <begin position="130"/>
        <end position="276"/>
    </location>
</feature>
<dbReference type="Proteomes" id="UP000245959">
    <property type="component" value="Unassembled WGS sequence"/>
</dbReference>
<evidence type="ECO:0000256" key="11">
    <source>
        <dbReference type="ARBA" id="ARBA00023204"/>
    </source>
</evidence>
<evidence type="ECO:0000313" key="15">
    <source>
        <dbReference type="Proteomes" id="UP000245959"/>
    </source>
</evidence>
<proteinExistence type="inferred from homology"/>
<comment type="similarity">
    <text evidence="2">Belongs to the uracil-DNA glycosylase (UDG) superfamily. Type 4 (UDGa) family.</text>
</comment>
<sequence length="292" mass="32114">MAEEFFQQLINCIAKEGRRAPGHTVTAEVYQELMRDAERPAMPAVPAEAPPPRPELPPRPVFRPQGQGGFPPPRPQQQMPPGPQAAPPAPTLPGAAPSSAASAGSLDELRQLALACRNCPLAQGRHTVVFGEGNPEARLMFIGEGPGYQEDMQGRPFVGPAGQLLTKMIQAMQFTREEVYIANIVKCRPPNNRNPEPDEAFACIGYLKRQIELVQPEAIVLLGAVAVRFLLERPGGIMRLRGKWLGYNGIPVMPTFHPSYLLRDPSGKKLAWADLQMVMKMFGKVYQPSPRR</sequence>
<dbReference type="AlphaFoldDB" id="A0A2U1ALM0"/>
<dbReference type="SMART" id="SM00986">
    <property type="entry name" value="UDG"/>
    <property type="match status" value="1"/>
</dbReference>
<gene>
    <name evidence="14" type="ORF">C8D82_13119</name>
</gene>
<dbReference type="PANTHER" id="PTHR33693:SF1">
    <property type="entry name" value="TYPE-4 URACIL-DNA GLYCOSYLASE"/>
    <property type="match status" value="1"/>
</dbReference>
<evidence type="ECO:0000256" key="4">
    <source>
        <dbReference type="ARBA" id="ARBA00019403"/>
    </source>
</evidence>
<reference evidence="14 15" key="1">
    <citation type="submission" date="2018-04" db="EMBL/GenBank/DDBJ databases">
        <title>Genomic Encyclopedia of Type Strains, Phase IV (KMG-IV): sequencing the most valuable type-strain genomes for metagenomic binning, comparative biology and taxonomic classification.</title>
        <authorList>
            <person name="Goeker M."/>
        </authorList>
    </citation>
    <scope>NUCLEOTIDE SEQUENCE [LARGE SCALE GENOMIC DNA]</scope>
    <source>
        <strain evidence="14 15">DSM 14823</strain>
    </source>
</reference>
<evidence type="ECO:0000313" key="14">
    <source>
        <dbReference type="EMBL" id="PVY37280.1"/>
    </source>
</evidence>
<evidence type="ECO:0000256" key="12">
    <source>
        <dbReference type="SAM" id="MobiDB-lite"/>
    </source>
</evidence>
<dbReference type="GO" id="GO:0004844">
    <property type="term" value="F:uracil DNA N-glycosylase activity"/>
    <property type="evidence" value="ECO:0007669"/>
    <property type="project" value="UniProtKB-EC"/>
</dbReference>
<keyword evidence="8" id="KW-0378">Hydrolase</keyword>
<keyword evidence="6" id="KW-0479">Metal-binding</keyword>
<protein>
    <recommendedName>
        <fullName evidence="4">Type-4 uracil-DNA glycosylase</fullName>
        <ecNumber evidence="3">3.2.2.27</ecNumber>
    </recommendedName>
</protein>
<feature type="compositionally biased region" description="Low complexity" evidence="12">
    <location>
        <begin position="92"/>
        <end position="104"/>
    </location>
</feature>
<evidence type="ECO:0000256" key="9">
    <source>
        <dbReference type="ARBA" id="ARBA00023004"/>
    </source>
</evidence>
<dbReference type="InterPro" id="IPR005273">
    <property type="entry name" value="Ura-DNA_glyco_family4"/>
</dbReference>
<dbReference type="GO" id="GO:0006281">
    <property type="term" value="P:DNA repair"/>
    <property type="evidence" value="ECO:0007669"/>
    <property type="project" value="UniProtKB-KW"/>
</dbReference>
<dbReference type="EMBL" id="QEKH01000031">
    <property type="protein sequence ID" value="PVY37280.1"/>
    <property type="molecule type" value="Genomic_DNA"/>
</dbReference>
<dbReference type="CDD" id="cd10030">
    <property type="entry name" value="UDG-F4_TTUDGA_SPO1dp_like"/>
    <property type="match status" value="1"/>
</dbReference>
<dbReference type="NCBIfam" id="TIGR00758">
    <property type="entry name" value="UDG_fam4"/>
    <property type="match status" value="1"/>
</dbReference>
<organism evidence="14 15">
    <name type="scientific">Victivallis vadensis</name>
    <dbReference type="NCBI Taxonomy" id="172901"/>
    <lineage>
        <taxon>Bacteria</taxon>
        <taxon>Pseudomonadati</taxon>
        <taxon>Lentisphaerota</taxon>
        <taxon>Lentisphaeria</taxon>
        <taxon>Victivallales</taxon>
        <taxon>Victivallaceae</taxon>
        <taxon>Victivallis</taxon>
    </lineage>
</organism>
<evidence type="ECO:0000256" key="10">
    <source>
        <dbReference type="ARBA" id="ARBA00023014"/>
    </source>
</evidence>
<accession>A0A2U1ALM0</accession>
<keyword evidence="10" id="KW-0411">Iron-sulfur</keyword>
<dbReference type="InterPro" id="IPR051536">
    <property type="entry name" value="UDG_Type-4/5"/>
</dbReference>
<keyword evidence="15" id="KW-1185">Reference proteome</keyword>
<keyword evidence="11" id="KW-0234">DNA repair</keyword>